<accession>A0A919D3V5</accession>
<gene>
    <name evidence="2" type="ORF">GCM10010339_55760</name>
</gene>
<protein>
    <recommendedName>
        <fullName evidence="4">ABC transporter ATP-binding protein</fullName>
    </recommendedName>
</protein>
<reference evidence="2" key="2">
    <citation type="submission" date="2020-09" db="EMBL/GenBank/DDBJ databases">
        <authorList>
            <person name="Sun Q."/>
            <person name="Ohkuma M."/>
        </authorList>
    </citation>
    <scope>NUCLEOTIDE SEQUENCE</scope>
    <source>
        <strain evidence="2">JCM 4714</strain>
    </source>
</reference>
<feature type="region of interest" description="Disordered" evidence="1">
    <location>
        <begin position="104"/>
        <end position="144"/>
    </location>
</feature>
<dbReference type="EMBL" id="BMVG01000016">
    <property type="protein sequence ID" value="GHE08223.1"/>
    <property type="molecule type" value="Genomic_DNA"/>
</dbReference>
<dbReference type="Proteomes" id="UP000655443">
    <property type="component" value="Unassembled WGS sequence"/>
</dbReference>
<comment type="caution">
    <text evidence="2">The sequence shown here is derived from an EMBL/GenBank/DDBJ whole genome shotgun (WGS) entry which is preliminary data.</text>
</comment>
<evidence type="ECO:0008006" key="4">
    <source>
        <dbReference type="Google" id="ProtNLM"/>
    </source>
</evidence>
<dbReference type="AlphaFoldDB" id="A0A919D3V5"/>
<evidence type="ECO:0000313" key="2">
    <source>
        <dbReference type="EMBL" id="GHE08223.1"/>
    </source>
</evidence>
<reference evidence="2" key="1">
    <citation type="journal article" date="2014" name="Int. J. Syst. Evol. Microbiol.">
        <title>Complete genome sequence of Corynebacterium casei LMG S-19264T (=DSM 44701T), isolated from a smear-ripened cheese.</title>
        <authorList>
            <consortium name="US DOE Joint Genome Institute (JGI-PGF)"/>
            <person name="Walter F."/>
            <person name="Albersmeier A."/>
            <person name="Kalinowski J."/>
            <person name="Ruckert C."/>
        </authorList>
    </citation>
    <scope>NUCLEOTIDE SEQUENCE</scope>
    <source>
        <strain evidence="2">JCM 4714</strain>
    </source>
</reference>
<sequence length="210" mass="22106">MYCDRLLVPAHGRAVAEGASGDVLTAGLIKRVYGVDAEVTTADGHPAIRFRRRSGGCPVGRVRRAGGRHRCVRRDTAGHPAGPARLAGARQALEGLNEIGESKLRRTGRQSSLRVVTRRADASGAGNGQSMRSGPSPPLPSREGRAFSQHFTAHRDTGSQHTGSQHTGTPAVTRRRVERAVLADGAHRAGGDAQLAVRAGAVAQLLPVTR</sequence>
<evidence type="ECO:0000313" key="3">
    <source>
        <dbReference type="Proteomes" id="UP000655443"/>
    </source>
</evidence>
<name>A0A919D3V5_9ACTN</name>
<proteinExistence type="predicted"/>
<keyword evidence="3" id="KW-1185">Reference proteome</keyword>
<organism evidence="2 3">
    <name type="scientific">Streptomyces alanosinicus</name>
    <dbReference type="NCBI Taxonomy" id="68171"/>
    <lineage>
        <taxon>Bacteria</taxon>
        <taxon>Bacillati</taxon>
        <taxon>Actinomycetota</taxon>
        <taxon>Actinomycetes</taxon>
        <taxon>Kitasatosporales</taxon>
        <taxon>Streptomycetaceae</taxon>
        <taxon>Streptomyces</taxon>
    </lineage>
</organism>
<evidence type="ECO:0000256" key="1">
    <source>
        <dbReference type="SAM" id="MobiDB-lite"/>
    </source>
</evidence>